<evidence type="ECO:0000313" key="2">
    <source>
        <dbReference type="Proteomes" id="UP000318681"/>
    </source>
</evidence>
<dbReference type="AlphaFoldDB" id="A0A558RDF7"/>
<evidence type="ECO:0000313" key="1">
    <source>
        <dbReference type="EMBL" id="TVV77351.1"/>
    </source>
</evidence>
<name>A0A558RDF7_9SPHN</name>
<comment type="caution">
    <text evidence="1">The sequence shown here is derived from an EMBL/GenBank/DDBJ whole genome shotgun (WGS) entry which is preliminary data.</text>
</comment>
<reference evidence="1 2" key="1">
    <citation type="submission" date="2019-07" db="EMBL/GenBank/DDBJ databases">
        <title>Sphingomonas solaris sp. nov., isolated from a solar panel from Boston, Massachusetts.</title>
        <authorList>
            <person name="Tanner K."/>
            <person name="Pascual J."/>
            <person name="Mancuso C."/>
            <person name="Pereto J."/>
            <person name="Khalil A."/>
            <person name="Vilanova C."/>
        </authorList>
    </citation>
    <scope>NUCLEOTIDE SEQUENCE [LARGE SCALE GENOMIC DNA]</scope>
    <source>
        <strain evidence="1 2">R4DWN</strain>
    </source>
</reference>
<protein>
    <submittedName>
        <fullName evidence="1">Uncharacterized protein</fullName>
    </submittedName>
</protein>
<dbReference type="Proteomes" id="UP000318681">
    <property type="component" value="Unassembled WGS sequence"/>
</dbReference>
<proteinExistence type="predicted"/>
<accession>A0A558RDF7</accession>
<gene>
    <name evidence="1" type="ORF">FOY91_00895</name>
</gene>
<dbReference type="EMBL" id="VNIM01000002">
    <property type="protein sequence ID" value="TVV77351.1"/>
    <property type="molecule type" value="Genomic_DNA"/>
</dbReference>
<dbReference type="RefSeq" id="WP_145147165.1">
    <property type="nucleotide sequence ID" value="NZ_VNIM01000002.1"/>
</dbReference>
<organism evidence="1 2">
    <name type="scientific">Alterirhizorhabdus solaris</name>
    <dbReference type="NCBI Taxonomy" id="2529389"/>
    <lineage>
        <taxon>Bacteria</taxon>
        <taxon>Pseudomonadati</taxon>
        <taxon>Pseudomonadota</taxon>
        <taxon>Alphaproteobacteria</taxon>
        <taxon>Sphingomonadales</taxon>
        <taxon>Rhizorhabdaceae</taxon>
        <taxon>Alterirhizorhabdus</taxon>
    </lineage>
</organism>
<sequence>MSDTKRAQAAGTNDPLIVTQRLDNDAVSAGTFSTGLIMPVDILLRGFWTTAQAVIVASAADGVENGRHLAFGYAVTRSQG</sequence>
<keyword evidence="2" id="KW-1185">Reference proteome</keyword>